<comment type="caution">
    <text evidence="2">The sequence shown here is derived from an EMBL/GenBank/DDBJ whole genome shotgun (WGS) entry which is preliminary data.</text>
</comment>
<dbReference type="Proteomes" id="UP001188597">
    <property type="component" value="Unassembled WGS sequence"/>
</dbReference>
<evidence type="ECO:0000313" key="2">
    <source>
        <dbReference type="EMBL" id="KAK3038981.1"/>
    </source>
</evidence>
<keyword evidence="3" id="KW-1185">Reference proteome</keyword>
<feature type="compositionally biased region" description="Polar residues" evidence="1">
    <location>
        <begin position="260"/>
        <end position="275"/>
    </location>
</feature>
<dbReference type="InterPro" id="IPR010561">
    <property type="entry name" value="LIN-9/ALY1"/>
</dbReference>
<accession>A0AA88X3L0</accession>
<dbReference type="GO" id="GO:0017053">
    <property type="term" value="C:transcription repressor complex"/>
    <property type="evidence" value="ECO:0007669"/>
    <property type="project" value="InterPro"/>
</dbReference>
<dbReference type="GO" id="GO:0051726">
    <property type="term" value="P:regulation of cell cycle"/>
    <property type="evidence" value="ECO:0007669"/>
    <property type="project" value="TreeGrafter"/>
</dbReference>
<protein>
    <submittedName>
        <fullName evidence="2">Uncharacterized protein</fullName>
    </submittedName>
</protein>
<organism evidence="2 3">
    <name type="scientific">Escallonia herrerae</name>
    <dbReference type="NCBI Taxonomy" id="1293975"/>
    <lineage>
        <taxon>Eukaryota</taxon>
        <taxon>Viridiplantae</taxon>
        <taxon>Streptophyta</taxon>
        <taxon>Embryophyta</taxon>
        <taxon>Tracheophyta</taxon>
        <taxon>Spermatophyta</taxon>
        <taxon>Magnoliopsida</taxon>
        <taxon>eudicotyledons</taxon>
        <taxon>Gunneridae</taxon>
        <taxon>Pentapetalae</taxon>
        <taxon>asterids</taxon>
        <taxon>campanulids</taxon>
        <taxon>Escalloniales</taxon>
        <taxon>Escalloniaceae</taxon>
        <taxon>Escallonia</taxon>
    </lineage>
</organism>
<dbReference type="GO" id="GO:0006351">
    <property type="term" value="P:DNA-templated transcription"/>
    <property type="evidence" value="ECO:0007669"/>
    <property type="project" value="InterPro"/>
</dbReference>
<reference evidence="2" key="1">
    <citation type="submission" date="2022-12" db="EMBL/GenBank/DDBJ databases">
        <title>Draft genome assemblies for two species of Escallonia (Escalloniales).</title>
        <authorList>
            <person name="Chanderbali A."/>
            <person name="Dervinis C."/>
            <person name="Anghel I."/>
            <person name="Soltis D."/>
            <person name="Soltis P."/>
            <person name="Zapata F."/>
        </authorList>
    </citation>
    <scope>NUCLEOTIDE SEQUENCE</scope>
    <source>
        <strain evidence="2">UCBG64.0493</strain>
        <tissue evidence="2">Leaf</tissue>
    </source>
</reference>
<dbReference type="PANTHER" id="PTHR21689:SF2">
    <property type="entry name" value="PROTEIN LIN-9 HOMOLOG"/>
    <property type="match status" value="1"/>
</dbReference>
<dbReference type="AlphaFoldDB" id="A0AA88X3L0"/>
<sequence length="360" mass="39394">MPLNPLENMPTSLARQTFAVDNFFESVNELKLNGRSNDQRIEGYKKTFPAEKLENGGGPSHVSLAPYPVLSLLKQGEGQVTPTNIESQARTGPKQTAINPQTLAQIQAKEADVQALAELTRALDKKEAVVFELRRMNDDVLENQKDDNSALKVSDPFRKQYAAVLTQLNQANEQVPMTNLGDSDGILNSFDDSASHTEESGSHVNEIVESSRTKAHTMVDAAMQGGGNTIEKIEESIDYVNDRLPLDDSHSADLVNGNLASQEQLTSRTLNSVQSPDPKKDASDKTETPIPSDLITHCVATLLMIQRCTERQFPPAEVAQILDSAVTSLQPCCSQNLPVYAEIQKCMGIIRNQILALIPT</sequence>
<dbReference type="GO" id="GO:0003677">
    <property type="term" value="F:DNA binding"/>
    <property type="evidence" value="ECO:0007669"/>
    <property type="project" value="TreeGrafter"/>
</dbReference>
<feature type="region of interest" description="Disordered" evidence="1">
    <location>
        <begin position="260"/>
        <end position="290"/>
    </location>
</feature>
<name>A0AA88X3L0_9ASTE</name>
<dbReference type="PANTHER" id="PTHR21689">
    <property type="entry name" value="LIN-9"/>
    <property type="match status" value="1"/>
</dbReference>
<proteinExistence type="predicted"/>
<dbReference type="GO" id="GO:0005654">
    <property type="term" value="C:nucleoplasm"/>
    <property type="evidence" value="ECO:0007669"/>
    <property type="project" value="TreeGrafter"/>
</dbReference>
<feature type="region of interest" description="Disordered" evidence="1">
    <location>
        <begin position="187"/>
        <end position="206"/>
    </location>
</feature>
<feature type="compositionally biased region" description="Basic and acidic residues" evidence="1">
    <location>
        <begin position="277"/>
        <end position="287"/>
    </location>
</feature>
<evidence type="ECO:0000256" key="1">
    <source>
        <dbReference type="SAM" id="MobiDB-lite"/>
    </source>
</evidence>
<gene>
    <name evidence="2" type="ORF">RJ639_027466</name>
</gene>
<dbReference type="EMBL" id="JAVXUP010000085">
    <property type="protein sequence ID" value="KAK3038981.1"/>
    <property type="molecule type" value="Genomic_DNA"/>
</dbReference>
<dbReference type="GO" id="GO:0006357">
    <property type="term" value="P:regulation of transcription by RNA polymerase II"/>
    <property type="evidence" value="ECO:0007669"/>
    <property type="project" value="TreeGrafter"/>
</dbReference>
<evidence type="ECO:0000313" key="3">
    <source>
        <dbReference type="Proteomes" id="UP001188597"/>
    </source>
</evidence>